<dbReference type="InterPro" id="IPR011386">
    <property type="entry name" value="Put_ATP-NAD_kin"/>
</dbReference>
<proteinExistence type="predicted"/>
<dbReference type="GO" id="GO:0006741">
    <property type="term" value="P:NADP+ biosynthetic process"/>
    <property type="evidence" value="ECO:0007669"/>
    <property type="project" value="InterPro"/>
</dbReference>
<reference evidence="1" key="1">
    <citation type="journal article" date="2020" name="mSystems">
        <title>Genome- and Community-Level Interaction Insights into Carbon Utilization and Element Cycling Functions of Hydrothermarchaeota in Hydrothermal Sediment.</title>
        <authorList>
            <person name="Zhou Z."/>
            <person name="Liu Y."/>
            <person name="Xu W."/>
            <person name="Pan J."/>
            <person name="Luo Z.H."/>
            <person name="Li M."/>
        </authorList>
    </citation>
    <scope>NUCLEOTIDE SEQUENCE [LARGE SCALE GENOMIC DNA]</scope>
    <source>
        <strain evidence="1">SpSt-642</strain>
    </source>
</reference>
<dbReference type="InterPro" id="IPR016064">
    <property type="entry name" value="NAD/diacylglycerol_kinase_sf"/>
</dbReference>
<protein>
    <submittedName>
        <fullName evidence="1">ATP-NAD kinase</fullName>
    </submittedName>
</protein>
<dbReference type="SUPFAM" id="SSF111331">
    <property type="entry name" value="NAD kinase/diacylglycerol kinase-like"/>
    <property type="match status" value="1"/>
</dbReference>
<dbReference type="Pfam" id="PF20143">
    <property type="entry name" value="NAD_kinase_C"/>
    <property type="match status" value="1"/>
</dbReference>
<comment type="caution">
    <text evidence="1">The sequence shown here is derived from an EMBL/GenBank/DDBJ whole genome shotgun (WGS) entry which is preliminary data.</text>
</comment>
<name>A0A7C4D6A9_STAMA</name>
<gene>
    <name evidence="1" type="ORF">ENU14_00570</name>
</gene>
<dbReference type="InterPro" id="IPR017438">
    <property type="entry name" value="ATP-NAD_kinase_N"/>
</dbReference>
<keyword evidence="1" id="KW-0808">Transferase</keyword>
<dbReference type="Pfam" id="PF01513">
    <property type="entry name" value="NAD_kinase"/>
    <property type="match status" value="1"/>
</dbReference>
<dbReference type="GO" id="GO:0003951">
    <property type="term" value="F:NAD+ kinase activity"/>
    <property type="evidence" value="ECO:0007669"/>
    <property type="project" value="InterPro"/>
</dbReference>
<dbReference type="PANTHER" id="PTHR40697:SF2">
    <property type="entry name" value="ATP-NAD KINASE-RELATED"/>
    <property type="match status" value="1"/>
</dbReference>
<dbReference type="Gene3D" id="3.40.50.10330">
    <property type="entry name" value="Probable inorganic polyphosphate/atp-NAD kinase, domain 1"/>
    <property type="match status" value="1"/>
</dbReference>
<organism evidence="1">
    <name type="scientific">Staphylothermus marinus</name>
    <dbReference type="NCBI Taxonomy" id="2280"/>
    <lineage>
        <taxon>Archaea</taxon>
        <taxon>Thermoproteota</taxon>
        <taxon>Thermoprotei</taxon>
        <taxon>Desulfurococcales</taxon>
        <taxon>Desulfurococcaceae</taxon>
        <taxon>Staphylothermus</taxon>
    </lineage>
</organism>
<keyword evidence="1" id="KW-0418">Kinase</keyword>
<sequence length="368" mass="41146">MGFIINPIAGMGGSVGLKGTDGDAYRLAVERGAKPIAWKRGLEFLNNINTTGFVIYTPIGEMGLNTVKMSIHRDKVVKTYNVCSETTTAEDTKRIVREMIRDGVDIIVFVGGDGTARDICEAVNKETVVLGVPSGVKMYSAVFAVNPKAASRVFEEFIRGNIVIVEREVLDIDEKAFRRDELYVKLHCYLKIPVFENFVQSSKTIAYSGDEEDNKIAIARYVIENMSNDTVYILGPGTTVKTINKLLGIPATILGVDVLYNYKLLVKDAWEKQLIEILDRFNKAKIILSPIGGQGFILGRGNQQISPNVIKRIGRENIVIVSTWSKIRELDYLRIDTGDYELDKLLEGYYPVLVDYNRFIVKKVITVT</sequence>
<dbReference type="EMBL" id="DTBJ01000007">
    <property type="protein sequence ID" value="HGM58075.1"/>
    <property type="molecule type" value="Genomic_DNA"/>
</dbReference>
<accession>A0A7C4D6A9</accession>
<evidence type="ECO:0000313" key="1">
    <source>
        <dbReference type="EMBL" id="HGM58075.1"/>
    </source>
</evidence>
<dbReference type="PANTHER" id="PTHR40697">
    <property type="entry name" value="ACETOIN CATABOLISM PROTEIN X"/>
    <property type="match status" value="1"/>
</dbReference>
<dbReference type="PIRSF" id="PIRSF016907">
    <property type="entry name" value="Kin_ATP-NAD"/>
    <property type="match status" value="1"/>
</dbReference>
<dbReference type="AlphaFoldDB" id="A0A7C4D6A9"/>
<dbReference type="InterPro" id="IPR039065">
    <property type="entry name" value="AcoX-like"/>
</dbReference>
<dbReference type="InterPro" id="IPR002504">
    <property type="entry name" value="NADK"/>
</dbReference>